<sequence length="388" mass="42908">MSQVVSFWSEVLSGPLNAALQNEQHPTLQTSACDTLSSILPQAFAQLPDKTQLMCITVLLGLTYSENYLVKTAAVRALGVYILFPCLREDVMFIADTANTILAALDDRSPNVRAKAAWSLGNLTDTLIVNMESVGVDFQEELSDMLLLKMLQAATRASADKDRVKCNAVRALGNLLHFLRESQLTRSAFQRPLEDAVRALVKTVQSEATMKVRWNACYALGNAFRNPALPLVPGHRGCYGDVNRFSCVWRSLATALENSEDTNDFLEYRYSASLRHTLSQALLHLLSVSQSQDMPTLRESLSGDEGRGIKEHLIKYVKAEEGGGDGEQGENDAGGDRFTPQQRVGGLQQTLIRLKGLKAEGEGRREEERGREVVVLFLEDLLKTCEEL</sequence>
<evidence type="ECO:0000313" key="1">
    <source>
        <dbReference type="EMBL" id="TMS13833.1"/>
    </source>
</evidence>
<organism evidence="1 2">
    <name type="scientific">Larimichthys crocea</name>
    <name type="common">Large yellow croaker</name>
    <name type="synonym">Pseudosciaena crocea</name>
    <dbReference type="NCBI Taxonomy" id="215358"/>
    <lineage>
        <taxon>Eukaryota</taxon>
        <taxon>Metazoa</taxon>
        <taxon>Chordata</taxon>
        <taxon>Craniata</taxon>
        <taxon>Vertebrata</taxon>
        <taxon>Euteleostomi</taxon>
        <taxon>Actinopterygii</taxon>
        <taxon>Neopterygii</taxon>
        <taxon>Teleostei</taxon>
        <taxon>Neoteleostei</taxon>
        <taxon>Acanthomorphata</taxon>
        <taxon>Eupercaria</taxon>
        <taxon>Sciaenidae</taxon>
        <taxon>Larimichthys</taxon>
    </lineage>
</organism>
<dbReference type="Proteomes" id="UP000793456">
    <property type="component" value="Chromosome X"/>
</dbReference>
<comment type="caution">
    <text evidence="1">The sequence shown here is derived from an EMBL/GenBank/DDBJ whole genome shotgun (WGS) entry which is preliminary data.</text>
</comment>
<dbReference type="EMBL" id="CM011683">
    <property type="protein sequence ID" value="TMS13833.1"/>
    <property type="molecule type" value="Genomic_DNA"/>
</dbReference>
<proteinExistence type="predicted"/>
<protein>
    <submittedName>
        <fullName evidence="1">Uncharacterized protein</fullName>
    </submittedName>
</protein>
<evidence type="ECO:0000313" key="2">
    <source>
        <dbReference type="Proteomes" id="UP000793456"/>
    </source>
</evidence>
<name>A0ACD3R3A2_LARCR</name>
<reference evidence="1" key="1">
    <citation type="submission" date="2018-11" db="EMBL/GenBank/DDBJ databases">
        <title>The sequence and de novo assembly of Larimichthys crocea genome using PacBio and Hi-C technologies.</title>
        <authorList>
            <person name="Xu P."/>
            <person name="Chen B."/>
            <person name="Zhou Z."/>
            <person name="Ke Q."/>
            <person name="Wu Y."/>
            <person name="Bai H."/>
            <person name="Pu F."/>
        </authorList>
    </citation>
    <scope>NUCLEOTIDE SEQUENCE</scope>
    <source>
        <tissue evidence="1">Muscle</tissue>
    </source>
</reference>
<accession>A0ACD3R3A2</accession>
<gene>
    <name evidence="1" type="ORF">E3U43_022313</name>
</gene>
<keyword evidence="2" id="KW-1185">Reference proteome</keyword>